<dbReference type="RefSeq" id="WP_031473481.1">
    <property type="nucleotide sequence ID" value="NZ_FOZC01000010.1"/>
</dbReference>
<gene>
    <name evidence="2" type="ORF">SAMN02910262_01864</name>
</gene>
<accession>A0A1I6JS29</accession>
<name>A0A1I6JS29_9FIRM</name>
<keyword evidence="1" id="KW-1133">Transmembrane helix</keyword>
<protein>
    <submittedName>
        <fullName evidence="2">Uncharacterized protein</fullName>
    </submittedName>
</protein>
<sequence length="102" mass="11763">MLGILKNNVPRDILRNRNIYLLMALLIAIGMYIASTLASVTYSTKAVCEENYITSNYQDGQFSLRKPLAEPAEDRLQQKGYTTERIFSFDREMENGSILRFF</sequence>
<dbReference type="Proteomes" id="UP000214760">
    <property type="component" value="Unassembled WGS sequence"/>
</dbReference>
<reference evidence="2 3" key="1">
    <citation type="submission" date="2016-10" db="EMBL/GenBank/DDBJ databases">
        <authorList>
            <person name="de Groot N.N."/>
        </authorList>
    </citation>
    <scope>NUCLEOTIDE SEQUENCE [LARGE SCALE GENOMIC DNA]</scope>
    <source>
        <strain evidence="2 3">F</strain>
    </source>
</reference>
<keyword evidence="1" id="KW-0472">Membrane</keyword>
<evidence type="ECO:0000313" key="3">
    <source>
        <dbReference type="Proteomes" id="UP000214760"/>
    </source>
</evidence>
<evidence type="ECO:0000256" key="1">
    <source>
        <dbReference type="SAM" id="Phobius"/>
    </source>
</evidence>
<organism evidence="2 3">
    <name type="scientific">[Clostridium] aminophilum</name>
    <dbReference type="NCBI Taxonomy" id="1526"/>
    <lineage>
        <taxon>Bacteria</taxon>
        <taxon>Bacillati</taxon>
        <taxon>Bacillota</taxon>
        <taxon>Clostridia</taxon>
        <taxon>Lachnospirales</taxon>
        <taxon>Lachnospiraceae</taxon>
    </lineage>
</organism>
<proteinExistence type="predicted"/>
<feature type="transmembrane region" description="Helical" evidence="1">
    <location>
        <begin position="20"/>
        <end position="42"/>
    </location>
</feature>
<dbReference type="EMBL" id="FOZC01000010">
    <property type="protein sequence ID" value="SFR81728.1"/>
    <property type="molecule type" value="Genomic_DNA"/>
</dbReference>
<evidence type="ECO:0000313" key="2">
    <source>
        <dbReference type="EMBL" id="SFR81728.1"/>
    </source>
</evidence>
<dbReference type="AlphaFoldDB" id="A0A1I6JS29"/>
<keyword evidence="1" id="KW-0812">Transmembrane</keyword>